<reference evidence="2 3" key="1">
    <citation type="submission" date="2021-06" db="EMBL/GenBank/DDBJ databases">
        <title>New haloarchaea isolates fom saline soil.</title>
        <authorList>
            <person name="Duran-Viseras A."/>
            <person name="Sanchez-Porro C.S."/>
            <person name="Ventosa A."/>
        </authorList>
    </citation>
    <scope>NUCLEOTIDE SEQUENCE [LARGE SCALE GENOMIC DNA]</scope>
    <source>
        <strain evidence="2 3">JCM 183640</strain>
    </source>
</reference>
<evidence type="ECO:0000313" key="2">
    <source>
        <dbReference type="EMBL" id="MBV0924739.1"/>
    </source>
</evidence>
<organism evidence="2 3">
    <name type="scientific">Haloarcula limicola</name>
    <dbReference type="NCBI Taxonomy" id="1429915"/>
    <lineage>
        <taxon>Archaea</taxon>
        <taxon>Methanobacteriati</taxon>
        <taxon>Methanobacteriota</taxon>
        <taxon>Stenosarchaea group</taxon>
        <taxon>Halobacteria</taxon>
        <taxon>Halobacteriales</taxon>
        <taxon>Haloarculaceae</taxon>
        <taxon>Haloarcula</taxon>
    </lineage>
</organism>
<proteinExistence type="predicted"/>
<keyword evidence="1" id="KW-0812">Transmembrane</keyword>
<accession>A0A8J7YBB1</accession>
<keyword evidence="1" id="KW-0472">Membrane</keyword>
<dbReference type="EMBL" id="JAHQXF010000002">
    <property type="protein sequence ID" value="MBV0924739.1"/>
    <property type="molecule type" value="Genomic_DNA"/>
</dbReference>
<gene>
    <name evidence="2" type="ORF">KTS45_11065</name>
</gene>
<keyword evidence="1" id="KW-1133">Transmembrane helix</keyword>
<evidence type="ECO:0000313" key="3">
    <source>
        <dbReference type="Proteomes" id="UP000766550"/>
    </source>
</evidence>
<dbReference type="AlphaFoldDB" id="A0A8J7YBB1"/>
<name>A0A8J7YBB1_9EURY</name>
<sequence length="211" mass="23621">MLNAAINWLFNLDPTIWGSLAAGSMTLIGVVIGQYAIQRREERQKENEVEALRDALAVELRTHDERLEQLLYTAHDLEKAKKNAYALTEEEYKESFESELNAQISLLRYTADKQFTSRTIYTSNTDKIGSLDAQTAEGVVRAYNQLSTLDEGLESMKRAIAYEDLSPGSEIDWSTGAGPPLGALAAKTQIEDAVTTAILIQKRHLLYWAIH</sequence>
<dbReference type="Proteomes" id="UP000766550">
    <property type="component" value="Unassembled WGS sequence"/>
</dbReference>
<feature type="transmembrane region" description="Helical" evidence="1">
    <location>
        <begin position="16"/>
        <end position="37"/>
    </location>
</feature>
<protein>
    <submittedName>
        <fullName evidence="2">Uncharacterized protein</fullName>
    </submittedName>
</protein>
<dbReference type="OrthoDB" id="385528at2157"/>
<keyword evidence="3" id="KW-1185">Reference proteome</keyword>
<comment type="caution">
    <text evidence="2">The sequence shown here is derived from an EMBL/GenBank/DDBJ whole genome shotgun (WGS) entry which is preliminary data.</text>
</comment>
<evidence type="ECO:0000256" key="1">
    <source>
        <dbReference type="SAM" id="Phobius"/>
    </source>
</evidence>
<dbReference type="RefSeq" id="WP_162317599.1">
    <property type="nucleotide sequence ID" value="NZ_JAHQXF010000002.1"/>
</dbReference>